<dbReference type="RefSeq" id="WP_373951464.1">
    <property type="nucleotide sequence ID" value="NZ_JBHDLN010000005.1"/>
</dbReference>
<gene>
    <name evidence="2" type="ORF">ACEU3E_12895</name>
</gene>
<accession>A0ABV4V100</accession>
<name>A0ABV4V100_9BACL</name>
<protein>
    <submittedName>
        <fullName evidence="2">NAD-dependent epimerase/dehydratase family protein</fullName>
    </submittedName>
</protein>
<dbReference type="InterPro" id="IPR036291">
    <property type="entry name" value="NAD(P)-bd_dom_sf"/>
</dbReference>
<dbReference type="EMBL" id="JBHDLN010000005">
    <property type="protein sequence ID" value="MFB0843072.1"/>
    <property type="molecule type" value="Genomic_DNA"/>
</dbReference>
<dbReference type="Pfam" id="PF01370">
    <property type="entry name" value="Epimerase"/>
    <property type="match status" value="1"/>
</dbReference>
<dbReference type="SUPFAM" id="SSF51735">
    <property type="entry name" value="NAD(P)-binding Rossmann-fold domains"/>
    <property type="match status" value="1"/>
</dbReference>
<evidence type="ECO:0000259" key="1">
    <source>
        <dbReference type="Pfam" id="PF01370"/>
    </source>
</evidence>
<sequence>MRILVVGATGTLGRAVVDRLKDNHEIIKAARYRP</sequence>
<organism evidence="2 3">
    <name type="scientific">Paenibacillus oleatilyticus</name>
    <dbReference type="NCBI Taxonomy" id="2594886"/>
    <lineage>
        <taxon>Bacteria</taxon>
        <taxon>Bacillati</taxon>
        <taxon>Bacillota</taxon>
        <taxon>Bacilli</taxon>
        <taxon>Bacillales</taxon>
        <taxon>Paenibacillaceae</taxon>
        <taxon>Paenibacillus</taxon>
    </lineage>
</organism>
<dbReference type="InterPro" id="IPR001509">
    <property type="entry name" value="Epimerase_deHydtase"/>
</dbReference>
<dbReference type="Gene3D" id="3.40.50.720">
    <property type="entry name" value="NAD(P)-binding Rossmann-like Domain"/>
    <property type="match status" value="1"/>
</dbReference>
<keyword evidence="3" id="KW-1185">Reference proteome</keyword>
<evidence type="ECO:0000313" key="3">
    <source>
        <dbReference type="Proteomes" id="UP001575622"/>
    </source>
</evidence>
<feature type="domain" description="NAD-dependent epimerase/dehydratase" evidence="1">
    <location>
        <begin position="3"/>
        <end position="32"/>
    </location>
</feature>
<dbReference type="Proteomes" id="UP001575622">
    <property type="component" value="Unassembled WGS sequence"/>
</dbReference>
<reference evidence="2 3" key="1">
    <citation type="submission" date="2024-09" db="EMBL/GenBank/DDBJ databases">
        <authorList>
            <person name="Makale K.P.P."/>
            <person name="Makhzoum A."/>
            <person name="Rantong G."/>
            <person name="Rahube T.O."/>
        </authorList>
    </citation>
    <scope>NUCLEOTIDE SEQUENCE [LARGE SCALE GENOMIC DNA]</scope>
    <source>
        <strain evidence="2 3">KM_D13</strain>
    </source>
</reference>
<evidence type="ECO:0000313" key="2">
    <source>
        <dbReference type="EMBL" id="MFB0843072.1"/>
    </source>
</evidence>
<proteinExistence type="predicted"/>
<comment type="caution">
    <text evidence="2">The sequence shown here is derived from an EMBL/GenBank/DDBJ whole genome shotgun (WGS) entry which is preliminary data.</text>
</comment>